<dbReference type="EMBL" id="CP011568">
    <property type="protein sequence ID" value="AKJ69231.1"/>
    <property type="molecule type" value="Genomic_DNA"/>
</dbReference>
<accession>A0A0G3EWU0</accession>
<dbReference type="STRING" id="445709.ABW99_14450"/>
<proteinExistence type="predicted"/>
<dbReference type="PATRIC" id="fig|445709.3.peg.3062"/>
<dbReference type="KEGG" id="ptx:ABW99_14450"/>
<protein>
    <submittedName>
        <fullName evidence="1">Uncharacterized protein</fullName>
    </submittedName>
</protein>
<sequence>MASTFLLSDLWGKQSTRDFVRRQAHMFRDGAIEKSELDGRQQSYLGQQNDCYIPAEWVPPKPMPKLPRICDPQTKGAWVAGKGVWGF</sequence>
<dbReference type="Proteomes" id="UP000036700">
    <property type="component" value="Chromosome"/>
</dbReference>
<evidence type="ECO:0000313" key="1">
    <source>
        <dbReference type="EMBL" id="AKJ69231.1"/>
    </source>
</evidence>
<evidence type="ECO:0000313" key="2">
    <source>
        <dbReference type="Proteomes" id="UP000036700"/>
    </source>
</evidence>
<gene>
    <name evidence="1" type="ORF">ABW99_14450</name>
</gene>
<reference evidence="2" key="1">
    <citation type="submission" date="2015-06" db="EMBL/GenBank/DDBJ databases">
        <authorList>
            <person name="Lim Y.L."/>
            <person name="Ee R."/>
            <person name="Yong D."/>
            <person name="How K.Y."/>
            <person name="Yin W.F."/>
            <person name="Chan K.G."/>
        </authorList>
    </citation>
    <scope>NUCLEOTIDE SEQUENCE [LARGE SCALE GENOMIC DNA]</scope>
    <source>
        <strain evidence="2">DSM 25325</strain>
    </source>
</reference>
<dbReference type="AlphaFoldDB" id="A0A0G3EWU0"/>
<name>A0A0G3EWU0_9BURK</name>
<keyword evidence="2" id="KW-1185">Reference proteome</keyword>
<organism evidence="1 2">
    <name type="scientific">Pandoraea thiooxydans</name>
    <dbReference type="NCBI Taxonomy" id="445709"/>
    <lineage>
        <taxon>Bacteria</taxon>
        <taxon>Pseudomonadati</taxon>
        <taxon>Pseudomonadota</taxon>
        <taxon>Betaproteobacteria</taxon>
        <taxon>Burkholderiales</taxon>
        <taxon>Burkholderiaceae</taxon>
        <taxon>Pandoraea</taxon>
    </lineage>
</organism>